<comment type="caution">
    <text evidence="1">The sequence shown here is derived from an EMBL/GenBank/DDBJ whole genome shotgun (WGS) entry which is preliminary data.</text>
</comment>
<dbReference type="Proteomes" id="UP000708208">
    <property type="component" value="Unassembled WGS sequence"/>
</dbReference>
<evidence type="ECO:0000313" key="1">
    <source>
        <dbReference type="EMBL" id="CAG7816503.1"/>
    </source>
</evidence>
<proteinExistence type="predicted"/>
<name>A0A8J2KGN5_9HEXA</name>
<reference evidence="1" key="1">
    <citation type="submission" date="2021-06" db="EMBL/GenBank/DDBJ databases">
        <authorList>
            <person name="Hodson N. C."/>
            <person name="Mongue J. A."/>
            <person name="Jaron S. K."/>
        </authorList>
    </citation>
    <scope>NUCLEOTIDE SEQUENCE</scope>
</reference>
<evidence type="ECO:0000313" key="2">
    <source>
        <dbReference type="Proteomes" id="UP000708208"/>
    </source>
</evidence>
<accession>A0A8J2KGN5</accession>
<evidence type="ECO:0008006" key="3">
    <source>
        <dbReference type="Google" id="ProtNLM"/>
    </source>
</evidence>
<dbReference type="AlphaFoldDB" id="A0A8J2KGN5"/>
<keyword evidence="2" id="KW-1185">Reference proteome</keyword>
<organism evidence="1 2">
    <name type="scientific">Allacma fusca</name>
    <dbReference type="NCBI Taxonomy" id="39272"/>
    <lineage>
        <taxon>Eukaryota</taxon>
        <taxon>Metazoa</taxon>
        <taxon>Ecdysozoa</taxon>
        <taxon>Arthropoda</taxon>
        <taxon>Hexapoda</taxon>
        <taxon>Collembola</taxon>
        <taxon>Symphypleona</taxon>
        <taxon>Sminthuridae</taxon>
        <taxon>Allacma</taxon>
    </lineage>
</organism>
<sequence length="614" mass="71840">MKRLAEGGVRTLFDPFASILDDPKLKRLKIDIRDSIGVGLDLRVVSIRQNTSHPLMLDVVLDNLFSYCSVETLKVARLVNHRWNLVSAIHMQRRSISHFTMPTEFQCTGWSSSDDRKNKHEQFLYYAKCYLANKLPCRDNGDAFLFRNYSFTNFQYFGSYQHDKILKFLQKCIPSQVRSLRFRDDAALSISDEFLEINQITRKNDRHFYYPVWDTVFSGLVNLQSLELIDMPRSEIEKCLTALEQLLEKGTKLQIRKLVVSPKEQLEFHLDQFAYLSYVDLLKNVVSLLPVQELHLRSKCSAEEIRSIIESRKNHLKTLVLHRYVPVETTLQEFQNAEGNLFKEGSFPILERLELPTVYTQDLRSVFESCPNLKHLKLTFQPTEMCQLGNNQQGNPIIHRTRGFQTGFIRDQILDRRPRTYANNCKLESLQWALDDSLVTTKNLTDSHRRWHRLNFIVTHFLTSTFPRVKSYTGVILSEHELRAIFRNLLELEELKISRNSIYSVKDIDLVGTQKFQTPDCNQRTPSDSTCLRQLYDETKTRLWGIRPLRNLKRLYLENDNSEMTYESFDYGFLKLPFLQILHIHRAEKLSKDDTAIIALLDSSSLAEVQIHEN</sequence>
<gene>
    <name evidence="1" type="ORF">AFUS01_LOCUS27120</name>
</gene>
<protein>
    <recommendedName>
        <fullName evidence="3">F-box domain-containing protein</fullName>
    </recommendedName>
</protein>
<dbReference type="EMBL" id="CAJVCH010371661">
    <property type="protein sequence ID" value="CAG7816503.1"/>
    <property type="molecule type" value="Genomic_DNA"/>
</dbReference>